<dbReference type="PIRSF" id="PIRSF005917">
    <property type="entry name" value="MTase_YraL"/>
    <property type="match status" value="1"/>
</dbReference>
<dbReference type="FunFam" id="3.40.1010.10:FF:000007">
    <property type="entry name" value="Ribosomal RNA small subunit methyltransferase I"/>
    <property type="match status" value="1"/>
</dbReference>
<name>A0A7G1H3D1_9BACT</name>
<keyword evidence="5 6" id="KW-0949">S-adenosyl-L-methionine</keyword>
<dbReference type="HAMAP" id="MF_01877">
    <property type="entry name" value="16SrRNA_methyltr_I"/>
    <property type="match status" value="1"/>
</dbReference>
<dbReference type="KEGG" id="dtp:JZK55_15450"/>
<proteinExistence type="inferred from homology"/>
<evidence type="ECO:0000256" key="1">
    <source>
        <dbReference type="ARBA" id="ARBA00022490"/>
    </source>
</evidence>
<dbReference type="RefSeq" id="WP_203471811.1">
    <property type="nucleotide sequence ID" value="NZ_AP022873.1"/>
</dbReference>
<dbReference type="FunFam" id="3.30.950.10:FF:000002">
    <property type="entry name" value="Ribosomal RNA small subunit methyltransferase I"/>
    <property type="match status" value="1"/>
</dbReference>
<reference evidence="8 9" key="1">
    <citation type="submission" date="2020-03" db="EMBL/GenBank/DDBJ databases">
        <title>Complete genome sequences of two sulfur-disproportionating bacterial strains T55J and Mzg5.</title>
        <authorList>
            <person name="Umezawa K."/>
            <person name="Kojima H."/>
            <person name="Kato Y."/>
            <person name="Fukui M."/>
        </authorList>
    </citation>
    <scope>NUCLEOTIDE SEQUENCE [LARGE SCALE GENOMIC DNA]</scope>
    <source>
        <strain evidence="8 9">T55J</strain>
    </source>
</reference>
<keyword evidence="1 6" id="KW-0963">Cytoplasm</keyword>
<dbReference type="PANTHER" id="PTHR46111">
    <property type="entry name" value="RIBOSOMAL RNA SMALL SUBUNIT METHYLTRANSFERASE I"/>
    <property type="match status" value="1"/>
</dbReference>
<dbReference type="AlphaFoldDB" id="A0A7G1H3D1"/>
<dbReference type="PANTHER" id="PTHR46111:SF1">
    <property type="entry name" value="RIBOSOMAL RNA SMALL SUBUNIT METHYLTRANSFERASE I"/>
    <property type="match status" value="1"/>
</dbReference>
<dbReference type="InterPro" id="IPR008189">
    <property type="entry name" value="rRNA_ssu_MeTfrase_I"/>
</dbReference>
<comment type="subcellular location">
    <subcellularLocation>
        <location evidence="6">Cytoplasm</location>
    </subcellularLocation>
</comment>
<evidence type="ECO:0000256" key="4">
    <source>
        <dbReference type="ARBA" id="ARBA00022679"/>
    </source>
</evidence>
<protein>
    <recommendedName>
        <fullName evidence="6">Ribosomal RNA small subunit methyltransferase I</fullName>
        <ecNumber evidence="6">2.1.1.198</ecNumber>
    </recommendedName>
    <alternativeName>
        <fullName evidence="6">16S rRNA 2'-O-ribose C1402 methyltransferase</fullName>
    </alternativeName>
    <alternativeName>
        <fullName evidence="6">rRNA (cytidine-2'-O-)-methyltransferase RsmI</fullName>
    </alternativeName>
</protein>
<dbReference type="PROSITE" id="PS01296">
    <property type="entry name" value="RSMI"/>
    <property type="match status" value="1"/>
</dbReference>
<dbReference type="InterPro" id="IPR014777">
    <property type="entry name" value="4pyrrole_Mease_sub1"/>
</dbReference>
<dbReference type="GO" id="GO:0005737">
    <property type="term" value="C:cytoplasm"/>
    <property type="evidence" value="ECO:0007669"/>
    <property type="project" value="UniProtKB-SubCell"/>
</dbReference>
<gene>
    <name evidence="6 8" type="primary">rsmI</name>
    <name evidence="8" type="ORF">JZK55_15450</name>
</gene>
<dbReference type="Pfam" id="PF00590">
    <property type="entry name" value="TP_methylase"/>
    <property type="match status" value="1"/>
</dbReference>
<comment type="similarity">
    <text evidence="6">Belongs to the methyltransferase superfamily. RsmI family.</text>
</comment>
<dbReference type="InterPro" id="IPR014776">
    <property type="entry name" value="4pyrrole_Mease_sub2"/>
</dbReference>
<keyword evidence="4 6" id="KW-0808">Transferase</keyword>
<evidence type="ECO:0000259" key="7">
    <source>
        <dbReference type="Pfam" id="PF00590"/>
    </source>
</evidence>
<evidence type="ECO:0000256" key="2">
    <source>
        <dbReference type="ARBA" id="ARBA00022552"/>
    </source>
</evidence>
<dbReference type="InterPro" id="IPR000878">
    <property type="entry name" value="4pyrrol_Mease"/>
</dbReference>
<evidence type="ECO:0000256" key="6">
    <source>
        <dbReference type="HAMAP-Rule" id="MF_01877"/>
    </source>
</evidence>
<feature type="domain" description="Tetrapyrrole methylase" evidence="7">
    <location>
        <begin position="7"/>
        <end position="206"/>
    </location>
</feature>
<dbReference type="EC" id="2.1.1.198" evidence="6"/>
<dbReference type="Proteomes" id="UP000516360">
    <property type="component" value="Chromosome"/>
</dbReference>
<keyword evidence="3 6" id="KW-0489">Methyltransferase</keyword>
<evidence type="ECO:0000256" key="5">
    <source>
        <dbReference type="ARBA" id="ARBA00022691"/>
    </source>
</evidence>
<evidence type="ECO:0000256" key="3">
    <source>
        <dbReference type="ARBA" id="ARBA00022603"/>
    </source>
</evidence>
<keyword evidence="2 6" id="KW-0698">rRNA processing</keyword>
<keyword evidence="9" id="KW-1185">Reference proteome</keyword>
<dbReference type="EMBL" id="AP022873">
    <property type="protein sequence ID" value="BCB96623.1"/>
    <property type="molecule type" value="Genomic_DNA"/>
</dbReference>
<organism evidence="8 9">
    <name type="scientific">Dissulfurispira thermophila</name>
    <dbReference type="NCBI Taxonomy" id="2715679"/>
    <lineage>
        <taxon>Bacteria</taxon>
        <taxon>Pseudomonadati</taxon>
        <taxon>Nitrospirota</taxon>
        <taxon>Thermodesulfovibrionia</taxon>
        <taxon>Thermodesulfovibrionales</taxon>
        <taxon>Dissulfurispiraceae</taxon>
        <taxon>Dissulfurispira</taxon>
    </lineage>
</organism>
<dbReference type="InterPro" id="IPR018063">
    <property type="entry name" value="SAM_MeTrfase_RsmI_CS"/>
</dbReference>
<evidence type="ECO:0000313" key="9">
    <source>
        <dbReference type="Proteomes" id="UP000516360"/>
    </source>
</evidence>
<comment type="function">
    <text evidence="6">Catalyzes the 2'-O-methylation of the ribose of cytidine 1402 (C1402) in 16S rRNA.</text>
</comment>
<dbReference type="SUPFAM" id="SSF53790">
    <property type="entry name" value="Tetrapyrrole methylase"/>
    <property type="match status" value="1"/>
</dbReference>
<accession>A0A7G1H3D1</accession>
<dbReference type="NCBIfam" id="TIGR00096">
    <property type="entry name" value="16S rRNA (cytidine(1402)-2'-O)-methyltransferase"/>
    <property type="match status" value="1"/>
</dbReference>
<dbReference type="CDD" id="cd11648">
    <property type="entry name" value="RsmI"/>
    <property type="match status" value="1"/>
</dbReference>
<sequence>MSNNYGRLYIVSTPIGNLEDITLRAIRTLKEVDFIAAEDTRHSRKLLNHYGITKPLISYWSEKEKIRSKEIMEKLCSGLSVAIISDAGTPGISDPGAVLIKGAIDKGIDVIPIPGVSALIAALSVSGISTEEFTFIGFLPAKAAQRQKKLNELVFEQRALIFYEAPHRILETLRDMEEIFGSRYIVLAKEITKIHEEILRGTIPEIIDMLETKTIAGEYVIIAEGSKREKIQVDEALKEIKSLMKKGKGRKEAVKIVAGQYGLSKKELYDKSLES</sequence>
<dbReference type="Gene3D" id="3.40.1010.10">
    <property type="entry name" value="Cobalt-precorrin-4 Transmethylase, Domain 1"/>
    <property type="match status" value="1"/>
</dbReference>
<dbReference type="Gene3D" id="3.30.950.10">
    <property type="entry name" value="Methyltransferase, Cobalt-precorrin-4 Transmethylase, Domain 2"/>
    <property type="match status" value="1"/>
</dbReference>
<dbReference type="GO" id="GO:0070677">
    <property type="term" value="F:rRNA (cytosine-2'-O-)-methyltransferase activity"/>
    <property type="evidence" value="ECO:0007669"/>
    <property type="project" value="UniProtKB-UniRule"/>
</dbReference>
<comment type="catalytic activity">
    <reaction evidence="6">
        <text>cytidine(1402) in 16S rRNA + S-adenosyl-L-methionine = 2'-O-methylcytidine(1402) in 16S rRNA + S-adenosyl-L-homocysteine + H(+)</text>
        <dbReference type="Rhea" id="RHEA:42924"/>
        <dbReference type="Rhea" id="RHEA-COMP:10285"/>
        <dbReference type="Rhea" id="RHEA-COMP:10286"/>
        <dbReference type="ChEBI" id="CHEBI:15378"/>
        <dbReference type="ChEBI" id="CHEBI:57856"/>
        <dbReference type="ChEBI" id="CHEBI:59789"/>
        <dbReference type="ChEBI" id="CHEBI:74495"/>
        <dbReference type="ChEBI" id="CHEBI:82748"/>
        <dbReference type="EC" id="2.1.1.198"/>
    </reaction>
</comment>
<evidence type="ECO:0000313" key="8">
    <source>
        <dbReference type="EMBL" id="BCB96623.1"/>
    </source>
</evidence>
<dbReference type="InterPro" id="IPR035996">
    <property type="entry name" value="4pyrrol_Methylase_sf"/>
</dbReference>